<feature type="transmembrane region" description="Helical" evidence="1">
    <location>
        <begin position="215"/>
        <end position="236"/>
    </location>
</feature>
<keyword evidence="1" id="KW-0472">Membrane</keyword>
<dbReference type="AlphaFoldDB" id="A0A7S4JBH1"/>
<keyword evidence="1" id="KW-1133">Transmembrane helix</keyword>
<sequence length="327" mass="37361">MTRQDDLGQNTSRSTLVEEENKKTWKYFMEYLGTFYEGIKFACTWHTLFMVALTNLATFCCAKGVLDFSFDFSMSIVAVGTVFPLVFCVQASFTRRERALSCLGSFKGTMFALFLMFKTWDRDEEAKFVGEVEDLMLKLLDDITCYLKSSTRNPEAGHVIYDGFSALAQKMKEFLPRTGYSKPGEGGLSRMQMYLRDLMTHFEGVRAVRDSETPIGLRLFCFALIHISPILLAPYWNHFCEKQNNSEMPSQYGCESGYFVGIFYVLIVLTLYRVQVELENPFDGSGDDDIKWDLWRAQLENMGSYGSDGPRKRAVRTEMLYQAPAGG</sequence>
<proteinExistence type="predicted"/>
<evidence type="ECO:0000313" key="2">
    <source>
        <dbReference type="EMBL" id="CAE2258414.1"/>
    </source>
</evidence>
<evidence type="ECO:0000256" key="1">
    <source>
        <dbReference type="SAM" id="Phobius"/>
    </source>
</evidence>
<dbReference type="PANTHER" id="PTHR36970">
    <property type="entry name" value="UNNAMED PRODUCT"/>
    <property type="match status" value="1"/>
</dbReference>
<reference evidence="2" key="1">
    <citation type="submission" date="2021-01" db="EMBL/GenBank/DDBJ databases">
        <authorList>
            <person name="Corre E."/>
            <person name="Pelletier E."/>
            <person name="Niang G."/>
            <person name="Scheremetjew M."/>
            <person name="Finn R."/>
            <person name="Kale V."/>
            <person name="Holt S."/>
            <person name="Cochrane G."/>
            <person name="Meng A."/>
            <person name="Brown T."/>
            <person name="Cohen L."/>
        </authorList>
    </citation>
    <scope>NUCLEOTIDE SEQUENCE</scope>
    <source>
        <strain evidence="2">CCMP 2712</strain>
    </source>
</reference>
<gene>
    <name evidence="2" type="ORF">GTHE00462_LOCUS4416</name>
</gene>
<dbReference type="EMBL" id="HBKN01005381">
    <property type="protein sequence ID" value="CAE2258414.1"/>
    <property type="molecule type" value="Transcribed_RNA"/>
</dbReference>
<dbReference type="PANTHER" id="PTHR36970:SF1">
    <property type="entry name" value="BESTROPHIN HOMOLOG"/>
    <property type="match status" value="1"/>
</dbReference>
<name>A0A7S4JBH1_GUITH</name>
<protein>
    <submittedName>
        <fullName evidence="2">Uncharacterized protein</fullName>
    </submittedName>
</protein>
<feature type="transmembrane region" description="Helical" evidence="1">
    <location>
        <begin position="72"/>
        <end position="93"/>
    </location>
</feature>
<feature type="transmembrane region" description="Helical" evidence="1">
    <location>
        <begin position="256"/>
        <end position="274"/>
    </location>
</feature>
<organism evidence="2">
    <name type="scientific">Guillardia theta</name>
    <name type="common">Cryptophyte</name>
    <name type="synonym">Cryptomonas phi</name>
    <dbReference type="NCBI Taxonomy" id="55529"/>
    <lineage>
        <taxon>Eukaryota</taxon>
        <taxon>Cryptophyceae</taxon>
        <taxon>Pyrenomonadales</taxon>
        <taxon>Geminigeraceae</taxon>
        <taxon>Guillardia</taxon>
    </lineage>
</organism>
<keyword evidence="1" id="KW-0812">Transmembrane</keyword>
<accession>A0A7S4JBH1</accession>